<organism evidence="2 3">
    <name type="scientific">Bacteriophage Phi NF-1</name>
    <dbReference type="NCBI Taxonomy" id="2900273"/>
    <lineage>
        <taxon>Viruses</taxon>
        <taxon>Duplodnaviria</taxon>
        <taxon>Heunggongvirae</taxon>
        <taxon>Uroviricota</taxon>
        <taxon>Caudoviricetes</taxon>
        <taxon>Autographivirales</taxon>
        <taxon>Autoscriptoviridae</taxon>
        <taxon>Catalonvirus</taxon>
        <taxon>Catalonvirus NF1</taxon>
    </lineage>
</organism>
<proteinExistence type="predicted"/>
<keyword evidence="3" id="KW-1185">Reference proteome</keyword>
<protein>
    <submittedName>
        <fullName evidence="2">Internal virion protein</fullName>
    </submittedName>
</protein>
<reference evidence="2" key="1">
    <citation type="submission" date="2021-11" db="EMBL/GenBank/DDBJ databases">
        <title>Phage-based biocontrol of nitrification in agricultural soil.</title>
        <authorList>
            <person name="Muniesa M."/>
            <person name="Quiros P."/>
            <person name="Salaet I."/>
        </authorList>
    </citation>
    <scope>NUCLEOTIDE SEQUENCE</scope>
</reference>
<accession>A0A976MG22</accession>
<name>A0A976MG22_9CAUD</name>
<evidence type="ECO:0000313" key="3">
    <source>
        <dbReference type="Proteomes" id="UP001061889"/>
    </source>
</evidence>
<dbReference type="Proteomes" id="UP001061889">
    <property type="component" value="Segment"/>
</dbReference>
<sequence>MIESIDQSKRPTIYVTGKPRVDVPELPSPNDQVEGGRVDPGPTPSARVIDETLDASQSIQNRAKGIAEQDREDVTVWDSIGASVAVWDGTRIVDRFQRPTFGVTTPVENVTEYLENAGVVLNSDERDYVLSMSDSQESLDYAINYVKDQQRARSISGENPKTALLTAFLDPAYLVLPAGIRVGRVASAVTMGGVTTGIGHAVEGVVSDEELLRRILINSGLGAAFGKMKGTGPSATMITKKAPDDISNKVVNEAVVPSAPPEGWSKKVGDAISLNIHKEISGFGDVGKRVADTIFDNNSNLGINSVESYREAAKSTLTSYQIKFEDTMREAMAERGVGTGTMINPFKSRNAMAVQREIEEEVAREMARRESLTFQGITDFTNPNISKKVSEIADSLAELHAKALELSKAAGVVGTDKIAKNPGYIRRVWDSTKIQAKIDDLIKDGLTERKARNSLSKVIAAAMLKVNPQIGAKIALRTGKSIIDRTLKKGYFEDVLSNEGLYGAGWAESMRDAMKSAGVPKDKIDEALEALSGSVGETGKSSFLKNRIDMDADVSVTLGNKPVTYMDLVDTRITTNVDNYLQHVSTDIGFASAGIKDQNAILKMRTDLLHSIADPKKREKAAELFDETIKSLKGLPAGGNVPEMLRGLNSYNRLITLGGSGLWQLTEYSTAAVKFGMANTIKYAVKEIPGIRKLLHPNTMDAGTLARVLSDQSSQSIRMRPYLAKFDDGFAMSTTSGFQLAAQAANHNLPLFNGMKYIHKHQARIAGNLMQELVESAVKGNSKSLTQLSKYGMTDEIMAGIREEVKKHGMQVDKWADANWLKANTVFSKMMDEAVLRGRMGDKPSWILFSPVGKTLFMYKDFVMTAHNKLLAGSLKRDGASAVGMMLLYQMPLTYMAVSARAAMAGEQKSNDELITDAVSYLGTLGLLSEIAGVATGGSGSWFSSVGIPLNRASNLARSIPEAMSGDVSKTGGTLMQMIPLISALPFMSGVAKRVREMED</sequence>
<feature type="region of interest" description="Disordered" evidence="1">
    <location>
        <begin position="1"/>
        <end position="43"/>
    </location>
</feature>
<evidence type="ECO:0000313" key="2">
    <source>
        <dbReference type="EMBL" id="UMO77784.1"/>
    </source>
</evidence>
<dbReference type="EMBL" id="OL634959">
    <property type="protein sequence ID" value="UMO77784.1"/>
    <property type="molecule type" value="Genomic_DNA"/>
</dbReference>
<evidence type="ECO:0000256" key="1">
    <source>
        <dbReference type="SAM" id="MobiDB-lite"/>
    </source>
</evidence>